<accession>A0ACD0NNN0</accession>
<gene>
    <name evidence="1" type="ORF">IE53DRAFT_249474</name>
</gene>
<proteinExistence type="predicted"/>
<evidence type="ECO:0000313" key="1">
    <source>
        <dbReference type="EMBL" id="PWN47448.1"/>
    </source>
</evidence>
<keyword evidence="2" id="KW-1185">Reference proteome</keyword>
<sequence length="857" mass="94636">MITANTYSLLSSLTNSSIDRAGKREKKEKATIKTLPNHKFIPESRRGVGWSSKKRRGRKRSIHTNTALVVLVKVKDGAERILIHQHLRPDPESNPSVPSTLRHKEPNLESSSQDQADNDDADDDQRIDYRNIPTNPSSSSHHHPDDLIFPIAYPWKPIYDGEQARTTPPPPSHPCQGRVGGGEPGYPPPPGAHVSPSHRNPSAKQAIYDTHFGSSSGYLRRVRRVIGRKGRKGGELRFPTLRSVKRRFGSQTPVSGQRREEEAVVVGELEPPSTADDDDDEGSHSEISLAEVGAHSGEGDDRPGGARGRSKTTSLSLHLTSRLKLFSALANLVSFLPSLPTMRTAQHVTPSSRPLSVSSSSSSSSSASASPSLMTSAPNPGTSLAPPNKVVWATEPELIPTIRRNHDDLVLGETVGEEEEEEEEEPDYFENLEGNLLIMGGYRGSTLRDVKTKDEVWIPIKVGVGMRKPKLELGLSQKDEEEVETSTVATDMVTHIGKLVDMGKRLTERASARQDLRVVTWGYDWRLSLEVSSRKLIQKLTQLREESQGRRGTKVVAHSMGGLVALHALATCEDPRIFEGIVFASTPFEGTPNILGPLRFGDAALLNDTICSPRATFSFRSSFYLLPRGERGCFEIDSSDGDDSDDSHGRVAKLIKIDFLDPAQWDKYGFSPCIPQPSSNKTERIEEEEEEEQAKRYLQRTLSQVERFHQEIRQGFDARKSASGLYPPLMILTSGRTPTVRGALVGKDWKRTLREGDYSRMTYAPGDGIVTRTSSTALPTPWNQLLVDRTEISSSSPSTKGKIRLQGRGVIESNHRHISLLSDVRNVAIALESIQRSRIHRARNPTSPALATRTTVP</sequence>
<name>A0ACD0NNN0_9BASI</name>
<dbReference type="Proteomes" id="UP000245626">
    <property type="component" value="Unassembled WGS sequence"/>
</dbReference>
<dbReference type="EMBL" id="KZ820429">
    <property type="protein sequence ID" value="PWN47448.1"/>
    <property type="molecule type" value="Genomic_DNA"/>
</dbReference>
<protein>
    <submittedName>
        <fullName evidence="1">Uncharacterized protein</fullName>
    </submittedName>
</protein>
<reference evidence="1 2" key="1">
    <citation type="journal article" date="2018" name="Mol. Biol. Evol.">
        <title>Broad Genomic Sampling Reveals a Smut Pathogenic Ancestry of the Fungal Clade Ustilaginomycotina.</title>
        <authorList>
            <person name="Kijpornyongpan T."/>
            <person name="Mondo S.J."/>
            <person name="Barry K."/>
            <person name="Sandor L."/>
            <person name="Lee J."/>
            <person name="Lipzen A."/>
            <person name="Pangilinan J."/>
            <person name="LaButti K."/>
            <person name="Hainaut M."/>
            <person name="Henrissat B."/>
            <person name="Grigoriev I.V."/>
            <person name="Spatafora J.W."/>
            <person name="Aime M.C."/>
        </authorList>
    </citation>
    <scope>NUCLEOTIDE SEQUENCE [LARGE SCALE GENOMIC DNA]</scope>
    <source>
        <strain evidence="1 2">SA 807</strain>
    </source>
</reference>
<evidence type="ECO:0000313" key="2">
    <source>
        <dbReference type="Proteomes" id="UP000245626"/>
    </source>
</evidence>
<organism evidence="1 2">
    <name type="scientific">Violaceomyces palustris</name>
    <dbReference type="NCBI Taxonomy" id="1673888"/>
    <lineage>
        <taxon>Eukaryota</taxon>
        <taxon>Fungi</taxon>
        <taxon>Dikarya</taxon>
        <taxon>Basidiomycota</taxon>
        <taxon>Ustilaginomycotina</taxon>
        <taxon>Ustilaginomycetes</taxon>
        <taxon>Violaceomycetales</taxon>
        <taxon>Violaceomycetaceae</taxon>
        <taxon>Violaceomyces</taxon>
    </lineage>
</organism>